<dbReference type="RefSeq" id="WP_244567743.1">
    <property type="nucleotide sequence ID" value="NZ_LT670818.1"/>
</dbReference>
<dbReference type="EMBL" id="LT670818">
    <property type="protein sequence ID" value="SHH62020.1"/>
    <property type="molecule type" value="Genomic_DNA"/>
</dbReference>
<evidence type="ECO:0000313" key="3">
    <source>
        <dbReference type="Proteomes" id="UP000190675"/>
    </source>
</evidence>
<keyword evidence="1" id="KW-1133">Transmembrane helix</keyword>
<evidence type="ECO:0000256" key="1">
    <source>
        <dbReference type="SAM" id="Phobius"/>
    </source>
</evidence>
<accession>A0A1M5UGH3</accession>
<gene>
    <name evidence="2" type="ORF">SAMN05444169_8397</name>
</gene>
<protein>
    <submittedName>
        <fullName evidence="2">Uncharacterized protein</fullName>
    </submittedName>
</protein>
<feature type="transmembrane region" description="Helical" evidence="1">
    <location>
        <begin position="141"/>
        <end position="162"/>
    </location>
</feature>
<reference evidence="2 3" key="1">
    <citation type="submission" date="2016-11" db="EMBL/GenBank/DDBJ databases">
        <authorList>
            <person name="Jaros S."/>
            <person name="Januszkiewicz K."/>
            <person name="Wedrychowicz H."/>
        </authorList>
    </citation>
    <scope>NUCLEOTIDE SEQUENCE [LARGE SCALE GENOMIC DNA]</scope>
    <source>
        <strain evidence="2 3">GAS242</strain>
    </source>
</reference>
<evidence type="ECO:0000313" key="2">
    <source>
        <dbReference type="EMBL" id="SHH62020.1"/>
    </source>
</evidence>
<dbReference type="AlphaFoldDB" id="A0A1M5UGH3"/>
<name>A0A1M5UGH3_9BRAD</name>
<sequence>MNGIIGLSQPQPHNATTSASSAPVISYAYKASLIGAAHRFELTEAGLSWQAGSRSGVWPYLEIAAIRLSYRPVSMQSRRFRADIESTSGQRIVVLSTSWQTVALMAPQDRDYRAFIESLHARMREAGSGATLIGGIGPKTYAAGIMLLVLVAIAIAGLLLRAVATGEWAGGLFLIGFAALFTWQIGGFVRRNRPRAYAFDHLPEALLP</sequence>
<feature type="transmembrane region" description="Helical" evidence="1">
    <location>
        <begin position="168"/>
        <end position="189"/>
    </location>
</feature>
<keyword evidence="1" id="KW-0812">Transmembrane</keyword>
<keyword evidence="1" id="KW-0472">Membrane</keyword>
<dbReference type="Proteomes" id="UP000190675">
    <property type="component" value="Chromosome I"/>
</dbReference>
<proteinExistence type="predicted"/>
<organism evidence="2 3">
    <name type="scientific">Bradyrhizobium erythrophlei</name>
    <dbReference type="NCBI Taxonomy" id="1437360"/>
    <lineage>
        <taxon>Bacteria</taxon>
        <taxon>Pseudomonadati</taxon>
        <taxon>Pseudomonadota</taxon>
        <taxon>Alphaproteobacteria</taxon>
        <taxon>Hyphomicrobiales</taxon>
        <taxon>Nitrobacteraceae</taxon>
        <taxon>Bradyrhizobium</taxon>
    </lineage>
</organism>